<keyword evidence="2 4" id="KW-0012">Acyltransferase</keyword>
<dbReference type="Gene3D" id="3.40.630.30">
    <property type="match status" value="1"/>
</dbReference>
<evidence type="ECO:0000256" key="1">
    <source>
        <dbReference type="ARBA" id="ARBA00022679"/>
    </source>
</evidence>
<name>A0ABW4YRL0_9HYPH</name>
<gene>
    <name evidence="4" type="ORF">ACFSNC_00685</name>
</gene>
<proteinExistence type="predicted"/>
<dbReference type="InterPro" id="IPR016181">
    <property type="entry name" value="Acyl_CoA_acyltransferase"/>
</dbReference>
<dbReference type="InterPro" id="IPR000182">
    <property type="entry name" value="GNAT_dom"/>
</dbReference>
<evidence type="ECO:0000313" key="4">
    <source>
        <dbReference type="EMBL" id="MFD2138905.1"/>
    </source>
</evidence>
<evidence type="ECO:0000256" key="2">
    <source>
        <dbReference type="ARBA" id="ARBA00023315"/>
    </source>
</evidence>
<evidence type="ECO:0000259" key="3">
    <source>
        <dbReference type="PROSITE" id="PS51186"/>
    </source>
</evidence>
<evidence type="ECO:0000313" key="5">
    <source>
        <dbReference type="Proteomes" id="UP001597299"/>
    </source>
</evidence>
<dbReference type="EMBL" id="JBHUHD010000001">
    <property type="protein sequence ID" value="MFD2138905.1"/>
    <property type="molecule type" value="Genomic_DNA"/>
</dbReference>
<keyword evidence="1 4" id="KW-0808">Transferase</keyword>
<reference evidence="5" key="1">
    <citation type="journal article" date="2019" name="Int. J. Syst. Evol. Microbiol.">
        <title>The Global Catalogue of Microorganisms (GCM) 10K type strain sequencing project: providing services to taxonomists for standard genome sequencing and annotation.</title>
        <authorList>
            <consortium name="The Broad Institute Genomics Platform"/>
            <consortium name="The Broad Institute Genome Sequencing Center for Infectious Disease"/>
            <person name="Wu L."/>
            <person name="Ma J."/>
        </authorList>
    </citation>
    <scope>NUCLEOTIDE SEQUENCE [LARGE SCALE GENOMIC DNA]</scope>
    <source>
        <strain evidence="5">CCM 7435</strain>
    </source>
</reference>
<keyword evidence="5" id="KW-1185">Reference proteome</keyword>
<dbReference type="RefSeq" id="WP_213355351.1">
    <property type="nucleotide sequence ID" value="NZ_JAHBGB010000044.1"/>
</dbReference>
<dbReference type="PANTHER" id="PTHR43800:SF1">
    <property type="entry name" value="PEPTIDYL-LYSINE N-ACETYLTRANSFERASE YJAB"/>
    <property type="match status" value="1"/>
</dbReference>
<dbReference type="Pfam" id="PF00583">
    <property type="entry name" value="Acetyltransf_1"/>
    <property type="match status" value="1"/>
</dbReference>
<sequence length="205" mass="22474">MTEPASPTLALDGLTPIPAGKIAAIVTFLEMRERPAPLPEPEGHGLTIRRVERPDPGWYRALFRRIGEDWLWFSRLRLPDAGLAAILADPAVEVHALLRGETEIGLLELDRRVPGEVELGFFGVVPGETGAGAGRVLMNRATERAFARPLARFFVHTCTLDHPAAVGFYMKAGFVPVGRAVEIADDPRLDGTIRRDAARHFPVID</sequence>
<comment type="caution">
    <text evidence="4">The sequence shown here is derived from an EMBL/GenBank/DDBJ whole genome shotgun (WGS) entry which is preliminary data.</text>
</comment>
<organism evidence="4 5">
    <name type="scientific">Ancylobacter oerskovii</name>
    <dbReference type="NCBI Taxonomy" id="459519"/>
    <lineage>
        <taxon>Bacteria</taxon>
        <taxon>Pseudomonadati</taxon>
        <taxon>Pseudomonadota</taxon>
        <taxon>Alphaproteobacteria</taxon>
        <taxon>Hyphomicrobiales</taxon>
        <taxon>Xanthobacteraceae</taxon>
        <taxon>Ancylobacter</taxon>
    </lineage>
</organism>
<dbReference type="PANTHER" id="PTHR43800">
    <property type="entry name" value="PEPTIDYL-LYSINE N-ACETYLTRANSFERASE YJAB"/>
    <property type="match status" value="1"/>
</dbReference>
<accession>A0ABW4YRL0</accession>
<dbReference type="GO" id="GO:0016746">
    <property type="term" value="F:acyltransferase activity"/>
    <property type="evidence" value="ECO:0007669"/>
    <property type="project" value="UniProtKB-KW"/>
</dbReference>
<dbReference type="PROSITE" id="PS51186">
    <property type="entry name" value="GNAT"/>
    <property type="match status" value="1"/>
</dbReference>
<protein>
    <submittedName>
        <fullName evidence="4">GNAT family N-acetyltransferase</fullName>
        <ecNumber evidence="4">2.3.-.-</ecNumber>
    </submittedName>
</protein>
<dbReference type="Proteomes" id="UP001597299">
    <property type="component" value="Unassembled WGS sequence"/>
</dbReference>
<feature type="domain" description="N-acetyltransferase" evidence="3">
    <location>
        <begin position="46"/>
        <end position="196"/>
    </location>
</feature>
<dbReference type="EC" id="2.3.-.-" evidence="4"/>
<dbReference type="SUPFAM" id="SSF55729">
    <property type="entry name" value="Acyl-CoA N-acyltransferases (Nat)"/>
    <property type="match status" value="1"/>
</dbReference>